<evidence type="ECO:0000313" key="3">
    <source>
        <dbReference type="EMBL" id="OBX80549.1"/>
    </source>
</evidence>
<feature type="compositionally biased region" description="Low complexity" evidence="1">
    <location>
        <begin position="29"/>
        <end position="39"/>
    </location>
</feature>
<accession>A0A1B8QF14</accession>
<evidence type="ECO:0000256" key="1">
    <source>
        <dbReference type="SAM" id="MobiDB-lite"/>
    </source>
</evidence>
<evidence type="ECO:0000313" key="4">
    <source>
        <dbReference type="Proteomes" id="UP000092508"/>
    </source>
</evidence>
<dbReference type="EMBL" id="LZMZ01000005">
    <property type="protein sequence ID" value="OBX80549.1"/>
    <property type="molecule type" value="Genomic_DNA"/>
</dbReference>
<comment type="caution">
    <text evidence="3">The sequence shown here is derived from an EMBL/GenBank/DDBJ whole genome shotgun (WGS) entry which is preliminary data.</text>
</comment>
<dbReference type="STRING" id="34059.A9308_03085"/>
<evidence type="ECO:0008006" key="5">
    <source>
        <dbReference type="Google" id="ProtNLM"/>
    </source>
</evidence>
<protein>
    <recommendedName>
        <fullName evidence="5">Lipoprotein</fullName>
    </recommendedName>
</protein>
<organism evidence="3 4">
    <name type="scientific">Faucicola atlantae</name>
    <dbReference type="NCBI Taxonomy" id="34059"/>
    <lineage>
        <taxon>Bacteria</taxon>
        <taxon>Pseudomonadati</taxon>
        <taxon>Pseudomonadota</taxon>
        <taxon>Gammaproteobacteria</taxon>
        <taxon>Moraxellales</taxon>
        <taxon>Moraxellaceae</taxon>
        <taxon>Faucicola</taxon>
    </lineage>
</organism>
<evidence type="ECO:0000256" key="2">
    <source>
        <dbReference type="SAM" id="SignalP"/>
    </source>
</evidence>
<feature type="chain" id="PRO_5008612327" description="Lipoprotein" evidence="2">
    <location>
        <begin position="21"/>
        <end position="142"/>
    </location>
</feature>
<feature type="compositionally biased region" description="Polar residues" evidence="1">
    <location>
        <begin position="127"/>
        <end position="142"/>
    </location>
</feature>
<proteinExistence type="predicted"/>
<feature type="signal peptide" evidence="2">
    <location>
        <begin position="1"/>
        <end position="20"/>
    </location>
</feature>
<dbReference type="AlphaFoldDB" id="A0A1B8QF14"/>
<keyword evidence="2" id="KW-0732">Signal</keyword>
<feature type="region of interest" description="Disordered" evidence="1">
    <location>
        <begin position="29"/>
        <end position="54"/>
    </location>
</feature>
<dbReference type="RefSeq" id="WP_067234696.1">
    <property type="nucleotide sequence ID" value="NZ_LZMZ01000005.1"/>
</dbReference>
<dbReference type="Proteomes" id="UP000092508">
    <property type="component" value="Unassembled WGS sequence"/>
</dbReference>
<reference evidence="3 4" key="1">
    <citation type="submission" date="2016-06" db="EMBL/GenBank/DDBJ databases">
        <title>Draft genome of Moraxella atlantae CCUG 66109.</title>
        <authorList>
            <person name="Salva-Serra F."/>
            <person name="Engstrom-Jakobsson H."/>
            <person name="Thorell K."/>
            <person name="Gonzales-Siles L."/>
            <person name="Karlsson R."/>
            <person name="Boulund F."/>
            <person name="Engstrand L."/>
            <person name="Kristiansson E."/>
            <person name="Moore E."/>
        </authorList>
    </citation>
    <scope>NUCLEOTIDE SEQUENCE [LARGE SCALE GENOMIC DNA]</scope>
    <source>
        <strain evidence="3 4">CCUG 66109</strain>
    </source>
</reference>
<dbReference type="PROSITE" id="PS51257">
    <property type="entry name" value="PROKAR_LIPOPROTEIN"/>
    <property type="match status" value="1"/>
</dbReference>
<gene>
    <name evidence="3" type="ORF">A9308_03085</name>
</gene>
<sequence>MKKVLLGAMCAVVLATSACSERTEQAAANGNPQAAADSAGQDIKQNTAESAAMVEQAGQNVAEAAQTGAMVATGAAMNTGEAIASVSTAATAVTADAVATGAQNVAQGADNVADNAAAAHAEHQAVTDPNQNPNLVPEKQNY</sequence>
<feature type="region of interest" description="Disordered" evidence="1">
    <location>
        <begin position="115"/>
        <end position="142"/>
    </location>
</feature>
<name>A0A1B8QF14_9GAMM</name>